<sequence>MSDSSRSLDDLRTFLNSTVGVDLQQRMKFYDSWAETYEQDHDTLSYRAPHQMVEFLLDNFSGHPEQVQVLDVACGSGLVANLMVELGFKHFVGVDGSQGMLDQAAKTGLYKELRLALLGTEPLPAPTGMFDMVMIVGALRDGYVPVSVIRELCLAAKPGGYICMSRNGLKSESGNKYKVSMEKELQLMEEEELWSHVITKEMDRYMIDVSDNCEDVQNEKYLSGTMYLYRKSLNESLST</sequence>
<dbReference type="PANTHER" id="PTHR43591:SF101">
    <property type="entry name" value="METHYLTRANSFERASE-LIKE PROTEIN 27"/>
    <property type="match status" value="1"/>
</dbReference>
<organism evidence="2 3">
    <name type="scientific">Zoarces viviparus</name>
    <name type="common">Viviparous eelpout</name>
    <name type="synonym">Blennius viviparus</name>
    <dbReference type="NCBI Taxonomy" id="48416"/>
    <lineage>
        <taxon>Eukaryota</taxon>
        <taxon>Metazoa</taxon>
        <taxon>Chordata</taxon>
        <taxon>Craniata</taxon>
        <taxon>Vertebrata</taxon>
        <taxon>Euteleostomi</taxon>
        <taxon>Actinopterygii</taxon>
        <taxon>Neopterygii</taxon>
        <taxon>Teleostei</taxon>
        <taxon>Neoteleostei</taxon>
        <taxon>Acanthomorphata</taxon>
        <taxon>Eupercaria</taxon>
        <taxon>Perciformes</taxon>
        <taxon>Cottioidei</taxon>
        <taxon>Zoarcales</taxon>
        <taxon>Zoarcidae</taxon>
        <taxon>Zoarcinae</taxon>
        <taxon>Zoarces</taxon>
    </lineage>
</organism>
<dbReference type="InterPro" id="IPR029063">
    <property type="entry name" value="SAM-dependent_MTases_sf"/>
</dbReference>
<dbReference type="Proteomes" id="UP001488805">
    <property type="component" value="Unassembled WGS sequence"/>
</dbReference>
<dbReference type="Pfam" id="PF13847">
    <property type="entry name" value="Methyltransf_31"/>
    <property type="match status" value="1"/>
</dbReference>
<dbReference type="CDD" id="cd02440">
    <property type="entry name" value="AdoMet_MTases"/>
    <property type="match status" value="1"/>
</dbReference>
<reference evidence="2 3" key="1">
    <citation type="journal article" date="2024" name="Genome Biol. Evol.">
        <title>Chromosome-level genome assembly of the viviparous eelpout Zoarces viviparus.</title>
        <authorList>
            <person name="Fuhrmann N."/>
            <person name="Brasseur M.V."/>
            <person name="Bakowski C.E."/>
            <person name="Podsiadlowski L."/>
            <person name="Prost S."/>
            <person name="Krehenwinkel H."/>
            <person name="Mayer C."/>
        </authorList>
    </citation>
    <scope>NUCLEOTIDE SEQUENCE [LARGE SCALE GENOMIC DNA]</scope>
    <source>
        <strain evidence="2">NO-MEL_2022_Ind0_liver</strain>
    </source>
</reference>
<accession>A0AAW1DX76</accession>
<gene>
    <name evidence="2" type="ORF">VZT92_027896</name>
</gene>
<evidence type="ECO:0000313" key="3">
    <source>
        <dbReference type="Proteomes" id="UP001488805"/>
    </source>
</evidence>
<name>A0AAW1DX76_ZOAVI</name>
<feature type="domain" description="Methyltransferase" evidence="1">
    <location>
        <begin position="66"/>
        <end position="207"/>
    </location>
</feature>
<comment type="caution">
    <text evidence="2">The sequence shown here is derived from an EMBL/GenBank/DDBJ whole genome shotgun (WGS) entry which is preliminary data.</text>
</comment>
<evidence type="ECO:0000313" key="2">
    <source>
        <dbReference type="EMBL" id="KAK9514428.1"/>
    </source>
</evidence>
<dbReference type="Gene3D" id="3.40.50.150">
    <property type="entry name" value="Vaccinia Virus protein VP39"/>
    <property type="match status" value="1"/>
</dbReference>
<dbReference type="EMBL" id="JBCEZU010000597">
    <property type="protein sequence ID" value="KAK9514428.1"/>
    <property type="molecule type" value="Genomic_DNA"/>
</dbReference>
<evidence type="ECO:0000259" key="1">
    <source>
        <dbReference type="Pfam" id="PF13847"/>
    </source>
</evidence>
<dbReference type="AlphaFoldDB" id="A0AAW1DX76"/>
<keyword evidence="3" id="KW-1185">Reference proteome</keyword>
<proteinExistence type="predicted"/>
<dbReference type="PANTHER" id="PTHR43591">
    <property type="entry name" value="METHYLTRANSFERASE"/>
    <property type="match status" value="1"/>
</dbReference>
<dbReference type="GO" id="GO:0008757">
    <property type="term" value="F:S-adenosylmethionine-dependent methyltransferase activity"/>
    <property type="evidence" value="ECO:0007669"/>
    <property type="project" value="InterPro"/>
</dbReference>
<dbReference type="InterPro" id="IPR025714">
    <property type="entry name" value="Methyltranfer_dom"/>
</dbReference>
<protein>
    <recommendedName>
        <fullName evidence="1">Methyltransferase domain-containing protein</fullName>
    </recommendedName>
</protein>
<dbReference type="SUPFAM" id="SSF53335">
    <property type="entry name" value="S-adenosyl-L-methionine-dependent methyltransferases"/>
    <property type="match status" value="1"/>
</dbReference>